<proteinExistence type="predicted"/>
<dbReference type="Pfam" id="PF13692">
    <property type="entry name" value="Glyco_trans_1_4"/>
    <property type="match status" value="1"/>
</dbReference>
<keyword evidence="3" id="KW-1185">Reference proteome</keyword>
<evidence type="ECO:0000256" key="1">
    <source>
        <dbReference type="ARBA" id="ARBA00022679"/>
    </source>
</evidence>
<dbReference type="SUPFAM" id="SSF53756">
    <property type="entry name" value="UDP-Glycosyltransferase/glycogen phosphorylase"/>
    <property type="match status" value="1"/>
</dbReference>
<dbReference type="PANTHER" id="PTHR46401:SF2">
    <property type="entry name" value="GLYCOSYLTRANSFERASE WBBK-RELATED"/>
    <property type="match status" value="1"/>
</dbReference>
<accession>A0ABS1LBT2</accession>
<sequence>MRDVIEHRAGFPVERALRGTAAAARSDVVLALLEQQGAAVSTARRWRLPPYASKPLVLFSVWLAEDIRSAAPEARRQLAKRYSGADLITHMSVHETEILEDAGISRDRTLPVTFGVNDDYYTPGTGPRDIELLAVGQDRGRDYRTLFDAVRGTDLVLTLVCAPANVAGLDVPDNVRMMGLVPLADYRELLRRARVVVVPTHELAYPTGQSVALEAASTGACVAVTGTQAMREYFEDGTTARLVDVGDAEGWRQLLLELRDDPAQRAALGASARVAAQTRFSARGMWAEIAASCVERGLV</sequence>
<dbReference type="PANTHER" id="PTHR46401">
    <property type="entry name" value="GLYCOSYLTRANSFERASE WBBK-RELATED"/>
    <property type="match status" value="1"/>
</dbReference>
<dbReference type="Gene3D" id="3.40.50.2000">
    <property type="entry name" value="Glycogen Phosphorylase B"/>
    <property type="match status" value="1"/>
</dbReference>
<name>A0ABS1LBT2_9ACTN</name>
<reference evidence="2 3" key="1">
    <citation type="submission" date="2021-01" db="EMBL/GenBank/DDBJ databases">
        <title>Genome seq and assembly of Nocardiodes sp. G10.</title>
        <authorList>
            <person name="Chhetri G."/>
        </authorList>
    </citation>
    <scope>NUCLEOTIDE SEQUENCE [LARGE SCALE GENOMIC DNA]</scope>
    <source>
        <strain evidence="2 3">G10</strain>
    </source>
</reference>
<evidence type="ECO:0000313" key="3">
    <source>
        <dbReference type="Proteomes" id="UP000636918"/>
    </source>
</evidence>
<comment type="caution">
    <text evidence="2">The sequence shown here is derived from an EMBL/GenBank/DDBJ whole genome shotgun (WGS) entry which is preliminary data.</text>
</comment>
<gene>
    <name evidence="2" type="ORF">JI751_16080</name>
</gene>
<dbReference type="EMBL" id="JAERSG010000005">
    <property type="protein sequence ID" value="MBL0749140.1"/>
    <property type="molecule type" value="Genomic_DNA"/>
</dbReference>
<evidence type="ECO:0000313" key="2">
    <source>
        <dbReference type="EMBL" id="MBL0749140.1"/>
    </source>
</evidence>
<organism evidence="2 3">
    <name type="scientific">Nocardioides baculatus</name>
    <dbReference type="NCBI Taxonomy" id="2801337"/>
    <lineage>
        <taxon>Bacteria</taxon>
        <taxon>Bacillati</taxon>
        <taxon>Actinomycetota</taxon>
        <taxon>Actinomycetes</taxon>
        <taxon>Propionibacteriales</taxon>
        <taxon>Nocardioidaceae</taxon>
        <taxon>Nocardioides</taxon>
    </lineage>
</organism>
<protein>
    <submittedName>
        <fullName evidence="2">Glycosyltransferase</fullName>
    </submittedName>
</protein>
<dbReference type="Proteomes" id="UP000636918">
    <property type="component" value="Unassembled WGS sequence"/>
</dbReference>
<keyword evidence="1" id="KW-0808">Transferase</keyword>
<dbReference type="RefSeq" id="WP_201938902.1">
    <property type="nucleotide sequence ID" value="NZ_JAERSG010000005.1"/>
</dbReference>